<reference evidence="1 2" key="1">
    <citation type="journal article" date="2011" name="J. Bacteriol.">
        <title>Complete genome sequence of the industrial strain Bacillus megaterium WSH-002.</title>
        <authorList>
            <person name="Liu L."/>
            <person name="Li Y."/>
            <person name="Zhang J."/>
            <person name="Zou W."/>
            <person name="Zhou Z."/>
            <person name="Liu J."/>
            <person name="Li X."/>
            <person name="Wang L."/>
            <person name="Chen J."/>
        </authorList>
    </citation>
    <scope>NUCLEOTIDE SEQUENCE [LARGE SCALE GENOMIC DNA]</scope>
    <source>
        <strain evidence="1 2">WSH-002</strain>
    </source>
</reference>
<organism evidence="1 2">
    <name type="scientific">Priestia megaterium (strain WSH-002)</name>
    <name type="common">Bacillus megaterium</name>
    <dbReference type="NCBI Taxonomy" id="1006007"/>
    <lineage>
        <taxon>Bacteria</taxon>
        <taxon>Bacillati</taxon>
        <taxon>Bacillota</taxon>
        <taxon>Bacilli</taxon>
        <taxon>Bacillales</taxon>
        <taxon>Bacillaceae</taxon>
        <taxon>Priestia</taxon>
    </lineage>
</organism>
<dbReference type="EMBL" id="CP003017">
    <property type="protein sequence ID" value="AEN90558.1"/>
    <property type="molecule type" value="Genomic_DNA"/>
</dbReference>
<dbReference type="Proteomes" id="UP000001283">
    <property type="component" value="Chromosome"/>
</dbReference>
<evidence type="ECO:0000313" key="1">
    <source>
        <dbReference type="EMBL" id="AEN90558.1"/>
    </source>
</evidence>
<dbReference type="AlphaFoldDB" id="A0A8D4BPM2"/>
<proteinExistence type="predicted"/>
<accession>A0A8D4BPM2</accession>
<sequence length="42" mass="4630">MAFKGLKYARDIGLGKVINTNLNSFIPKAIGYFTNIPDKVSN</sequence>
<evidence type="ECO:0000313" key="2">
    <source>
        <dbReference type="Proteomes" id="UP000001283"/>
    </source>
</evidence>
<gene>
    <name evidence="1" type="ORF">BMWSH_3676</name>
</gene>
<name>A0A8D4BPM2_PRIMW</name>
<protein>
    <submittedName>
        <fullName evidence="1">Uncharacterized protein</fullName>
    </submittedName>
</protein>
<dbReference type="KEGG" id="bmh:BMWSH_3676"/>